<name>A0A4Z2ER20_9TELE</name>
<proteinExistence type="inferred from homology"/>
<evidence type="ECO:0000256" key="2">
    <source>
        <dbReference type="ARBA" id="ARBA00023242"/>
    </source>
</evidence>
<dbReference type="InterPro" id="IPR045123">
    <property type="entry name" value="METTL14-like"/>
</dbReference>
<dbReference type="Proteomes" id="UP000314294">
    <property type="component" value="Unassembled WGS sequence"/>
</dbReference>
<reference evidence="7 8" key="1">
    <citation type="submission" date="2019-03" db="EMBL/GenBank/DDBJ databases">
        <title>First draft genome of Liparis tanakae, snailfish: a comprehensive survey of snailfish specific genes.</title>
        <authorList>
            <person name="Kim W."/>
            <person name="Song I."/>
            <person name="Jeong J.-H."/>
            <person name="Kim D."/>
            <person name="Kim S."/>
            <person name="Ryu S."/>
            <person name="Song J.Y."/>
            <person name="Lee S.K."/>
        </authorList>
    </citation>
    <scope>NUCLEOTIDE SEQUENCE [LARGE SCALE GENOMIC DNA]</scope>
    <source>
        <tissue evidence="7">Muscle</tissue>
    </source>
</reference>
<keyword evidence="7" id="KW-0808">Transferase</keyword>
<dbReference type="GO" id="GO:0140640">
    <property type="term" value="F:catalytic activity, acting on a nucleic acid"/>
    <property type="evidence" value="ECO:0007669"/>
    <property type="project" value="UniProtKB-ARBA"/>
</dbReference>
<comment type="subcellular location">
    <subcellularLocation>
        <location evidence="1 6">Nucleus</location>
    </subcellularLocation>
</comment>
<dbReference type="Pfam" id="PF05063">
    <property type="entry name" value="MT-A70"/>
    <property type="match status" value="1"/>
</dbReference>
<dbReference type="PANTHER" id="PTHR13107:SF0">
    <property type="entry name" value="N6-ADENOSINE-METHYLTRANSFERASE NON-CATALYTIC SUBUNIT"/>
    <property type="match status" value="1"/>
</dbReference>
<evidence type="ECO:0000256" key="1">
    <source>
        <dbReference type="ARBA" id="ARBA00004123"/>
    </source>
</evidence>
<dbReference type="GO" id="GO:0016556">
    <property type="term" value="P:mRNA modification"/>
    <property type="evidence" value="ECO:0007669"/>
    <property type="project" value="UniProtKB-UniRule"/>
</dbReference>
<dbReference type="GO" id="GO:0030154">
    <property type="term" value="P:cell differentiation"/>
    <property type="evidence" value="ECO:0007669"/>
    <property type="project" value="UniProtKB-KW"/>
</dbReference>
<evidence type="ECO:0000313" key="7">
    <source>
        <dbReference type="EMBL" id="TNN31356.1"/>
    </source>
</evidence>
<sequence length="82" mass="9843">MYLQADPMHFDLQDLKCEFDVILLEPPLEEYYRESGISHTERFWTWDDIMKLEIEEISSLRSFVFLWCGSGEGLDLGRMRYT</sequence>
<evidence type="ECO:0000313" key="8">
    <source>
        <dbReference type="Proteomes" id="UP000314294"/>
    </source>
</evidence>
<dbReference type="GO" id="GO:0032259">
    <property type="term" value="P:methylation"/>
    <property type="evidence" value="ECO:0007669"/>
    <property type="project" value="UniProtKB-KW"/>
</dbReference>
<dbReference type="GO" id="GO:0003729">
    <property type="term" value="F:mRNA binding"/>
    <property type="evidence" value="ECO:0007669"/>
    <property type="project" value="UniProtKB-UniRule"/>
</dbReference>
<keyword evidence="6" id="KW-0221">Differentiation</keyword>
<dbReference type="PROSITE" id="PS51143">
    <property type="entry name" value="MT_A70"/>
    <property type="match status" value="1"/>
</dbReference>
<comment type="subunit">
    <text evidence="6">Heterodimer; heterodimerizes with mettl3 to form an antiparallel heterodimer that constitutes an active methyltransferase.</text>
</comment>
<gene>
    <name evidence="7" type="primary">mettl14_0</name>
    <name evidence="7" type="ORF">EYF80_058492</name>
</gene>
<dbReference type="AlphaFoldDB" id="A0A4Z2ER20"/>
<evidence type="ECO:0000256" key="6">
    <source>
        <dbReference type="RuleBase" id="RU369092"/>
    </source>
</evidence>
<evidence type="ECO:0000256" key="4">
    <source>
        <dbReference type="ARBA" id="ARBA00049757"/>
    </source>
</evidence>
<keyword evidence="6" id="KW-0694">RNA-binding</keyword>
<keyword evidence="2 6" id="KW-0539">Nucleus</keyword>
<comment type="function">
    <text evidence="6">The METTL3-METTL14 heterodimer forms a N6-methyltransferase complex that methylates adenosine residues at the N(6) position of some mRNAs and regulates the circadian clock, differentiation of embryonic stem cells and cortical neurogenesis. In the heterodimer formed with mettl3, mettl14 constitutes the RNA-binding scaffold that recognizes the substrate rather than the catalytic core. N6-methyladenosine (m6A), which takes place at the 5'-[AG]GAC-3' consensus sites of some mRNAs, plays a role in mRNA stability and processing.</text>
</comment>
<comment type="similarity">
    <text evidence="5 6">Belongs to the MT-A70-like family.</text>
</comment>
<organism evidence="7 8">
    <name type="scientific">Liparis tanakae</name>
    <name type="common">Tanaka's snailfish</name>
    <dbReference type="NCBI Taxonomy" id="230148"/>
    <lineage>
        <taxon>Eukaryota</taxon>
        <taxon>Metazoa</taxon>
        <taxon>Chordata</taxon>
        <taxon>Craniata</taxon>
        <taxon>Vertebrata</taxon>
        <taxon>Euteleostomi</taxon>
        <taxon>Actinopterygii</taxon>
        <taxon>Neopterygii</taxon>
        <taxon>Teleostei</taxon>
        <taxon>Neoteleostei</taxon>
        <taxon>Acanthomorphata</taxon>
        <taxon>Eupercaria</taxon>
        <taxon>Perciformes</taxon>
        <taxon>Cottioidei</taxon>
        <taxon>Cottales</taxon>
        <taxon>Liparidae</taxon>
        <taxon>Liparis</taxon>
    </lineage>
</organism>
<dbReference type="PANTHER" id="PTHR13107">
    <property type="entry name" value="N6-ADENOSINE-METHYLTRANSFERASE NON-CATALYTIC SUBUNIT"/>
    <property type="match status" value="1"/>
</dbReference>
<evidence type="ECO:0000256" key="3">
    <source>
        <dbReference type="ARBA" id="ARBA00032942"/>
    </source>
</evidence>
<dbReference type="GO" id="GO:0005634">
    <property type="term" value="C:nucleus"/>
    <property type="evidence" value="ECO:0007669"/>
    <property type="project" value="UniProtKB-SubCell"/>
</dbReference>
<dbReference type="OrthoDB" id="14833at2759"/>
<dbReference type="InterPro" id="IPR007757">
    <property type="entry name" value="MT-A70-like"/>
</dbReference>
<dbReference type="EMBL" id="SRLO01003549">
    <property type="protein sequence ID" value="TNN31356.1"/>
    <property type="molecule type" value="Genomic_DNA"/>
</dbReference>
<keyword evidence="7" id="KW-0489">Methyltransferase</keyword>
<evidence type="ECO:0000256" key="5">
    <source>
        <dbReference type="PROSITE-ProRule" id="PRU00489"/>
    </source>
</evidence>
<dbReference type="GO" id="GO:0036396">
    <property type="term" value="C:RNA N6-methyladenosine methyltransferase complex"/>
    <property type="evidence" value="ECO:0007669"/>
    <property type="project" value="UniProtKB-UniRule"/>
</dbReference>
<keyword evidence="8" id="KW-1185">Reference proteome</keyword>
<accession>A0A4Z2ER20</accession>
<protein>
    <recommendedName>
        <fullName evidence="4 6">N(6)-adenosine-methyltransferase non-catalytic subunit METTL14</fullName>
    </recommendedName>
    <alternativeName>
        <fullName evidence="3 6">Methyltransferase-like protein 14</fullName>
    </alternativeName>
</protein>
<comment type="caution">
    <text evidence="7">The sequence shown here is derived from an EMBL/GenBank/DDBJ whole genome shotgun (WGS) entry which is preliminary data.</text>
</comment>
<dbReference type="GO" id="GO:0008757">
    <property type="term" value="F:S-adenosylmethionine-dependent methyltransferase activity"/>
    <property type="evidence" value="ECO:0007669"/>
    <property type="project" value="UniProtKB-ARBA"/>
</dbReference>